<reference evidence="12" key="2">
    <citation type="submission" date="2023-11" db="EMBL/GenBank/DDBJ databases">
        <title>MicrobeMod: A computational toolkit for identifying prokaryotic methylation and restriction-modification with nanopore sequencing.</title>
        <authorList>
            <person name="Crits-Christoph A."/>
            <person name="Kang S.C."/>
            <person name="Lee H."/>
            <person name="Ostrov N."/>
        </authorList>
    </citation>
    <scope>NUCLEOTIDE SEQUENCE</scope>
    <source>
        <strain evidence="12">ATCC 51242</strain>
    </source>
</reference>
<evidence type="ECO:0000256" key="3">
    <source>
        <dbReference type="ARBA" id="ARBA00022496"/>
    </source>
</evidence>
<dbReference type="eggNOG" id="COG3842">
    <property type="taxonomic scope" value="Bacteria"/>
</dbReference>
<dbReference type="InterPro" id="IPR017871">
    <property type="entry name" value="ABC_transporter-like_CS"/>
</dbReference>
<dbReference type="FunFam" id="3.40.50.300:FF:000425">
    <property type="entry name" value="Probable ABC transporter, ATP-binding subunit"/>
    <property type="match status" value="1"/>
</dbReference>
<dbReference type="Proteomes" id="UP001281130">
    <property type="component" value="Unassembled WGS sequence"/>
</dbReference>
<keyword evidence="5 12" id="KW-0067">ATP-binding</keyword>
<evidence type="ECO:0000256" key="9">
    <source>
        <dbReference type="ARBA" id="ARBA00066388"/>
    </source>
</evidence>
<evidence type="ECO:0000313" key="11">
    <source>
        <dbReference type="EMBL" id="AHY46446.1"/>
    </source>
</evidence>
<keyword evidence="6" id="KW-0408">Iron</keyword>
<dbReference type="EMBL" id="JAWXXX010000001">
    <property type="protein sequence ID" value="MDX5893853.1"/>
    <property type="molecule type" value="Genomic_DNA"/>
</dbReference>
<evidence type="ECO:0000256" key="7">
    <source>
        <dbReference type="ARBA" id="ARBA00023065"/>
    </source>
</evidence>
<evidence type="ECO:0000256" key="4">
    <source>
        <dbReference type="ARBA" id="ARBA00022741"/>
    </source>
</evidence>
<dbReference type="GO" id="GO:0015408">
    <property type="term" value="F:ABC-type ferric iron transporter activity"/>
    <property type="evidence" value="ECO:0007669"/>
    <property type="project" value="InterPro"/>
</dbReference>
<dbReference type="InterPro" id="IPR027417">
    <property type="entry name" value="P-loop_NTPase"/>
</dbReference>
<dbReference type="STRING" id="42256.RradSPS_1163"/>
<protein>
    <recommendedName>
        <fullName evidence="9">ABC-type quaternary amine transporter</fullName>
        <ecNumber evidence="9">7.6.2.9</ecNumber>
    </recommendedName>
</protein>
<dbReference type="CDD" id="cd03259">
    <property type="entry name" value="ABC_Carb_Solutes_like"/>
    <property type="match status" value="1"/>
</dbReference>
<name>A0A023X2K6_RUBRA</name>
<evidence type="ECO:0000259" key="10">
    <source>
        <dbReference type="PROSITE" id="PS50893"/>
    </source>
</evidence>
<feature type="domain" description="ABC transporter" evidence="10">
    <location>
        <begin position="11"/>
        <end position="242"/>
    </location>
</feature>
<evidence type="ECO:0000256" key="1">
    <source>
        <dbReference type="ARBA" id="ARBA00022448"/>
    </source>
</evidence>
<dbReference type="GO" id="GO:0015418">
    <property type="term" value="F:ABC-type quaternary ammonium compound transporting activity"/>
    <property type="evidence" value="ECO:0007669"/>
    <property type="project" value="UniProtKB-EC"/>
</dbReference>
<dbReference type="InterPro" id="IPR013611">
    <property type="entry name" value="Transp-assoc_OB_typ2"/>
</dbReference>
<keyword evidence="7" id="KW-0406">Ion transport</keyword>
<reference evidence="11 13" key="1">
    <citation type="submission" date="2014-03" db="EMBL/GenBank/DDBJ databases">
        <title>Complete genome sequence of the Radio-Resistant Rubrobacter radiotolerans RSPS-4.</title>
        <authorList>
            <person name="Egas C.C."/>
            <person name="Barroso C.C."/>
            <person name="Froufe H.J.C."/>
            <person name="Pacheco J.J."/>
            <person name="Albuquerque L.L."/>
            <person name="da Costa M.M.S."/>
        </authorList>
    </citation>
    <scope>NUCLEOTIDE SEQUENCE [LARGE SCALE GENOMIC DNA]</scope>
    <source>
        <strain evidence="11 13">RSPS-4</strain>
    </source>
</reference>
<dbReference type="Pfam" id="PF08402">
    <property type="entry name" value="TOBE_2"/>
    <property type="match status" value="1"/>
</dbReference>
<dbReference type="PROSITE" id="PS00211">
    <property type="entry name" value="ABC_TRANSPORTER_1"/>
    <property type="match status" value="1"/>
</dbReference>
<dbReference type="Gene3D" id="3.40.50.300">
    <property type="entry name" value="P-loop containing nucleotide triphosphate hydrolases"/>
    <property type="match status" value="1"/>
</dbReference>
<dbReference type="PROSITE" id="PS50893">
    <property type="entry name" value="ABC_TRANSPORTER_2"/>
    <property type="match status" value="1"/>
</dbReference>
<dbReference type="PATRIC" id="fig|42256.3.peg.1177"/>
<evidence type="ECO:0000256" key="2">
    <source>
        <dbReference type="ARBA" id="ARBA00022475"/>
    </source>
</evidence>
<dbReference type="InterPro" id="IPR003439">
    <property type="entry name" value="ABC_transporter-like_ATP-bd"/>
</dbReference>
<dbReference type="GO" id="GO:0043190">
    <property type="term" value="C:ATP-binding cassette (ABC) transporter complex"/>
    <property type="evidence" value="ECO:0007669"/>
    <property type="project" value="InterPro"/>
</dbReference>
<evidence type="ECO:0000256" key="5">
    <source>
        <dbReference type="ARBA" id="ARBA00022840"/>
    </source>
</evidence>
<dbReference type="HOGENOM" id="CLU_000604_1_1_11"/>
<dbReference type="InterPro" id="IPR008995">
    <property type="entry name" value="Mo/tungstate-bd_C_term_dom"/>
</dbReference>
<evidence type="ECO:0000256" key="8">
    <source>
        <dbReference type="ARBA" id="ARBA00023136"/>
    </source>
</evidence>
<sequence>MSASGTPGGMVRLEGVERSYGPLRAVDGLSLTVERGEVMALLGPSGCGKTTTLRLIAGFERPDSGEISVSGETVAAPGRFVPPEKRRIGMVFQDYALFPHVNVAKNVAYGLRANGKKARGRVEEVLSLARLDGLGERMPHELSGGQQQRVALARALAPEPEVLLLDEPFSNLDAALRVKVRREMREILAEAGATTVFVTHDQEEALSLADRVAVMFDGRAAQVGDPESLYHAPATREVAAFVGEANFLPASVGEGVARCALGEFPAEGLAEGEGEVMVRPEDLSLVEGDGGSPATVLGREFFGYGQFVKVRLADGEVATCRASGRLRLGRGDRVSVAVSGRAAVFASPSARAGSTLPE</sequence>
<dbReference type="Proteomes" id="UP000025229">
    <property type="component" value="Chromosome"/>
</dbReference>
<dbReference type="EMBL" id="CP007514">
    <property type="protein sequence ID" value="AHY46446.1"/>
    <property type="molecule type" value="Genomic_DNA"/>
</dbReference>
<dbReference type="InterPro" id="IPR015853">
    <property type="entry name" value="ABC_transpr_FbpC"/>
</dbReference>
<evidence type="ECO:0000313" key="12">
    <source>
        <dbReference type="EMBL" id="MDX5893853.1"/>
    </source>
</evidence>
<dbReference type="SMART" id="SM00382">
    <property type="entry name" value="AAA"/>
    <property type="match status" value="1"/>
</dbReference>
<accession>A0A023X2K6</accession>
<proteinExistence type="predicted"/>
<dbReference type="PANTHER" id="PTHR42781">
    <property type="entry name" value="SPERMIDINE/PUTRESCINE IMPORT ATP-BINDING PROTEIN POTA"/>
    <property type="match status" value="1"/>
</dbReference>
<keyword evidence="8" id="KW-0472">Membrane</keyword>
<dbReference type="GO" id="GO:0005524">
    <property type="term" value="F:ATP binding"/>
    <property type="evidence" value="ECO:0007669"/>
    <property type="project" value="UniProtKB-KW"/>
</dbReference>
<keyword evidence="3" id="KW-0410">Iron transport</keyword>
<keyword evidence="13" id="KW-1185">Reference proteome</keyword>
<evidence type="ECO:0000313" key="13">
    <source>
        <dbReference type="Proteomes" id="UP000025229"/>
    </source>
</evidence>
<evidence type="ECO:0000256" key="6">
    <source>
        <dbReference type="ARBA" id="ARBA00023004"/>
    </source>
</evidence>
<dbReference type="InterPro" id="IPR050093">
    <property type="entry name" value="ABC_SmlMolc_Importer"/>
</dbReference>
<dbReference type="SUPFAM" id="SSF52540">
    <property type="entry name" value="P-loop containing nucleoside triphosphate hydrolases"/>
    <property type="match status" value="1"/>
</dbReference>
<dbReference type="InterPro" id="IPR003593">
    <property type="entry name" value="AAA+_ATPase"/>
</dbReference>
<dbReference type="AlphaFoldDB" id="A0A023X2K6"/>
<keyword evidence="1" id="KW-0813">Transport</keyword>
<gene>
    <name evidence="11" type="ORF">RradSPS_1163</name>
    <name evidence="12" type="ORF">SIL72_07390</name>
</gene>
<dbReference type="SUPFAM" id="SSF50331">
    <property type="entry name" value="MOP-like"/>
    <property type="match status" value="1"/>
</dbReference>
<dbReference type="KEGG" id="rrd:RradSPS_1163"/>
<keyword evidence="2" id="KW-1003">Cell membrane</keyword>
<dbReference type="EC" id="7.6.2.9" evidence="9"/>
<dbReference type="GO" id="GO:0016887">
    <property type="term" value="F:ATP hydrolysis activity"/>
    <property type="evidence" value="ECO:0007669"/>
    <property type="project" value="InterPro"/>
</dbReference>
<organism evidence="11 13">
    <name type="scientific">Rubrobacter radiotolerans</name>
    <name type="common">Arthrobacter radiotolerans</name>
    <dbReference type="NCBI Taxonomy" id="42256"/>
    <lineage>
        <taxon>Bacteria</taxon>
        <taxon>Bacillati</taxon>
        <taxon>Actinomycetota</taxon>
        <taxon>Rubrobacteria</taxon>
        <taxon>Rubrobacterales</taxon>
        <taxon>Rubrobacteraceae</taxon>
        <taxon>Rubrobacter</taxon>
    </lineage>
</organism>
<keyword evidence="4" id="KW-0547">Nucleotide-binding</keyword>
<dbReference type="PANTHER" id="PTHR42781:SF4">
    <property type="entry name" value="SPERMIDINE_PUTRESCINE IMPORT ATP-BINDING PROTEIN POTA"/>
    <property type="match status" value="1"/>
</dbReference>
<dbReference type="Pfam" id="PF00005">
    <property type="entry name" value="ABC_tran"/>
    <property type="match status" value="1"/>
</dbReference>